<dbReference type="InterPro" id="IPR000306">
    <property type="entry name" value="Znf_FYVE"/>
</dbReference>
<sequence length="387" mass="43524">MSPPSPPPLFAITDTPSLTRGEIHDIVTIALRNAEALVTYIDINRGPVEWTLDGNHTDYRIYKGEEPALYTRTPTSGLYCSSMEITGTLDEVVELFRTETTLHAHEHSNGVGRGFVDGVTLATLPVPVDSTMENIAIKWYLAKTAFQGLVRPRDACVVECDHAFELNGKHGWVRAFKSIQLISCPDLEATMGYIRMEDLGSGHVFIETDRPRCLQAYYISHMDLKGHTPEWLAKAAHKQICKTNLLDVDRFLRENRLSEGHWLYPEQVVPLDDRKKCFRCRAPFRFLRSKANCRKCGQVVCSHCSEAWHVQVEGVPRKMRACYVCSLKLPEMTGNGIDGWSAEMLQATVHSFSCASTPLSPSKWDFIDPHADNFGVFPKPPLPTTQC</sequence>
<evidence type="ECO:0000256" key="4">
    <source>
        <dbReference type="PROSITE-ProRule" id="PRU00091"/>
    </source>
</evidence>
<dbReference type="SUPFAM" id="SSF55961">
    <property type="entry name" value="Bet v1-like"/>
    <property type="match status" value="1"/>
</dbReference>
<dbReference type="InterPro" id="IPR017455">
    <property type="entry name" value="Znf_FYVE-rel"/>
</dbReference>
<organism evidence="7 8">
    <name type="scientific">Aphanomyces euteiches</name>
    <dbReference type="NCBI Taxonomy" id="100861"/>
    <lineage>
        <taxon>Eukaryota</taxon>
        <taxon>Sar</taxon>
        <taxon>Stramenopiles</taxon>
        <taxon>Oomycota</taxon>
        <taxon>Saprolegniomycetes</taxon>
        <taxon>Saprolegniales</taxon>
        <taxon>Verrucalvaceae</taxon>
        <taxon>Aphanomyces</taxon>
    </lineage>
</organism>
<name>A0A6G0WR05_9STRA</name>
<keyword evidence="1" id="KW-0479">Metal-binding</keyword>
<dbReference type="InterPro" id="IPR011011">
    <property type="entry name" value="Znf_FYVE_PHD"/>
</dbReference>
<proteinExistence type="predicted"/>
<dbReference type="InterPro" id="IPR013083">
    <property type="entry name" value="Znf_RING/FYVE/PHD"/>
</dbReference>
<dbReference type="SUPFAM" id="SSF57903">
    <property type="entry name" value="FYVE/PHD zinc finger"/>
    <property type="match status" value="1"/>
</dbReference>
<dbReference type="Proteomes" id="UP000481153">
    <property type="component" value="Unassembled WGS sequence"/>
</dbReference>
<dbReference type="GO" id="GO:0008270">
    <property type="term" value="F:zinc ion binding"/>
    <property type="evidence" value="ECO:0007669"/>
    <property type="project" value="UniProtKB-KW"/>
</dbReference>
<evidence type="ECO:0000313" key="8">
    <source>
        <dbReference type="Proteomes" id="UP000481153"/>
    </source>
</evidence>
<dbReference type="GO" id="GO:0008289">
    <property type="term" value="F:lipid binding"/>
    <property type="evidence" value="ECO:0007669"/>
    <property type="project" value="InterPro"/>
</dbReference>
<evidence type="ECO:0000313" key="7">
    <source>
        <dbReference type="EMBL" id="KAF0729812.1"/>
    </source>
</evidence>
<dbReference type="Pfam" id="PF01363">
    <property type="entry name" value="FYVE"/>
    <property type="match status" value="1"/>
</dbReference>
<protein>
    <recommendedName>
        <fullName evidence="9">FYVE-type domain-containing protein</fullName>
    </recommendedName>
</protein>
<dbReference type="Gene3D" id="3.30.530.20">
    <property type="match status" value="1"/>
</dbReference>
<feature type="domain" description="START" evidence="6">
    <location>
        <begin position="128"/>
        <end position="236"/>
    </location>
</feature>
<keyword evidence="8" id="KW-1185">Reference proteome</keyword>
<dbReference type="PROSITE" id="PS50848">
    <property type="entry name" value="START"/>
    <property type="match status" value="1"/>
</dbReference>
<dbReference type="PROSITE" id="PS50178">
    <property type="entry name" value="ZF_FYVE"/>
    <property type="match status" value="1"/>
</dbReference>
<dbReference type="PANTHER" id="PTHR13510">
    <property type="entry name" value="FYVE-FINGER-CONTAINING RAB5 EFFECTOR PROTEIN RABENOSYN-5-RELATED"/>
    <property type="match status" value="1"/>
</dbReference>
<dbReference type="EMBL" id="VJMJ01000161">
    <property type="protein sequence ID" value="KAF0729812.1"/>
    <property type="molecule type" value="Genomic_DNA"/>
</dbReference>
<reference evidence="7 8" key="1">
    <citation type="submission" date="2019-07" db="EMBL/GenBank/DDBJ databases">
        <title>Genomics analysis of Aphanomyces spp. identifies a new class of oomycete effector associated with host adaptation.</title>
        <authorList>
            <person name="Gaulin E."/>
        </authorList>
    </citation>
    <scope>NUCLEOTIDE SEQUENCE [LARGE SCALE GENOMIC DNA]</scope>
    <source>
        <strain evidence="7 8">ATCC 201684</strain>
    </source>
</reference>
<evidence type="ECO:0000256" key="1">
    <source>
        <dbReference type="ARBA" id="ARBA00022723"/>
    </source>
</evidence>
<accession>A0A6G0WR05</accession>
<dbReference type="PANTHER" id="PTHR13510:SF44">
    <property type="entry name" value="RABENOSYN-5"/>
    <property type="match status" value="1"/>
</dbReference>
<dbReference type="InterPro" id="IPR052727">
    <property type="entry name" value="Rab4/Rab5_effector"/>
</dbReference>
<dbReference type="CDD" id="cd00065">
    <property type="entry name" value="FYVE_like_SF"/>
    <property type="match status" value="1"/>
</dbReference>
<evidence type="ECO:0000256" key="3">
    <source>
        <dbReference type="ARBA" id="ARBA00022833"/>
    </source>
</evidence>
<evidence type="ECO:0008006" key="9">
    <source>
        <dbReference type="Google" id="ProtNLM"/>
    </source>
</evidence>
<dbReference type="Pfam" id="PF01852">
    <property type="entry name" value="START"/>
    <property type="match status" value="1"/>
</dbReference>
<dbReference type="VEuPathDB" id="FungiDB:AeMF1_007230"/>
<comment type="caution">
    <text evidence="7">The sequence shown here is derived from an EMBL/GenBank/DDBJ whole genome shotgun (WGS) entry which is preliminary data.</text>
</comment>
<evidence type="ECO:0000256" key="2">
    <source>
        <dbReference type="ARBA" id="ARBA00022771"/>
    </source>
</evidence>
<feature type="domain" description="FYVE-type" evidence="5">
    <location>
        <begin position="271"/>
        <end position="330"/>
    </location>
</feature>
<dbReference type="SMART" id="SM00064">
    <property type="entry name" value="FYVE"/>
    <property type="match status" value="1"/>
</dbReference>
<dbReference type="AlphaFoldDB" id="A0A6G0WR05"/>
<evidence type="ECO:0000259" key="6">
    <source>
        <dbReference type="PROSITE" id="PS50848"/>
    </source>
</evidence>
<gene>
    <name evidence="7" type="ORF">Ae201684_012700</name>
</gene>
<dbReference type="InterPro" id="IPR002913">
    <property type="entry name" value="START_lipid-bd_dom"/>
</dbReference>
<evidence type="ECO:0000259" key="5">
    <source>
        <dbReference type="PROSITE" id="PS50178"/>
    </source>
</evidence>
<dbReference type="Gene3D" id="3.30.40.10">
    <property type="entry name" value="Zinc/RING finger domain, C3HC4 (zinc finger)"/>
    <property type="match status" value="1"/>
</dbReference>
<dbReference type="InterPro" id="IPR023393">
    <property type="entry name" value="START-like_dom_sf"/>
</dbReference>
<keyword evidence="3" id="KW-0862">Zinc</keyword>
<keyword evidence="2 4" id="KW-0863">Zinc-finger</keyword>